<organism evidence="7 8">
    <name type="scientific">Steinernema hermaphroditum</name>
    <dbReference type="NCBI Taxonomy" id="289476"/>
    <lineage>
        <taxon>Eukaryota</taxon>
        <taxon>Metazoa</taxon>
        <taxon>Ecdysozoa</taxon>
        <taxon>Nematoda</taxon>
        <taxon>Chromadorea</taxon>
        <taxon>Rhabditida</taxon>
        <taxon>Tylenchina</taxon>
        <taxon>Panagrolaimomorpha</taxon>
        <taxon>Strongyloidoidea</taxon>
        <taxon>Steinernematidae</taxon>
        <taxon>Steinernema</taxon>
    </lineage>
</organism>
<evidence type="ECO:0000256" key="2">
    <source>
        <dbReference type="ARBA" id="ARBA00022692"/>
    </source>
</evidence>
<evidence type="ECO:0000256" key="1">
    <source>
        <dbReference type="ARBA" id="ARBA00004370"/>
    </source>
</evidence>
<accession>A0AA39HPI7</accession>
<feature type="transmembrane region" description="Helical" evidence="5">
    <location>
        <begin position="194"/>
        <end position="213"/>
    </location>
</feature>
<comment type="caution">
    <text evidence="7">The sequence shown here is derived from an EMBL/GenBank/DDBJ whole genome shotgun (WGS) entry which is preliminary data.</text>
</comment>
<evidence type="ECO:0000313" key="8">
    <source>
        <dbReference type="Proteomes" id="UP001175271"/>
    </source>
</evidence>
<keyword evidence="4 5" id="KW-0472">Membrane</keyword>
<dbReference type="AlphaFoldDB" id="A0AA39HPI7"/>
<feature type="transmembrane region" description="Helical" evidence="5">
    <location>
        <begin position="134"/>
        <end position="156"/>
    </location>
</feature>
<evidence type="ECO:0000256" key="4">
    <source>
        <dbReference type="ARBA" id="ARBA00023136"/>
    </source>
</evidence>
<protein>
    <recommendedName>
        <fullName evidence="6">G-protein coupled receptors family 1 profile domain-containing protein</fullName>
    </recommendedName>
</protein>
<feature type="transmembrane region" description="Helical" evidence="5">
    <location>
        <begin position="50"/>
        <end position="68"/>
    </location>
</feature>
<keyword evidence="3 5" id="KW-1133">Transmembrane helix</keyword>
<feature type="transmembrane region" description="Helical" evidence="5">
    <location>
        <begin position="250"/>
        <end position="269"/>
    </location>
</feature>
<dbReference type="GO" id="GO:0016020">
    <property type="term" value="C:membrane"/>
    <property type="evidence" value="ECO:0007669"/>
    <property type="project" value="UniProtKB-SubCell"/>
</dbReference>
<dbReference type="Proteomes" id="UP001175271">
    <property type="component" value="Unassembled WGS sequence"/>
</dbReference>
<dbReference type="Gene3D" id="1.20.1070.10">
    <property type="entry name" value="Rhodopsin 7-helix transmembrane proteins"/>
    <property type="match status" value="1"/>
</dbReference>
<name>A0AA39HPI7_9BILA</name>
<gene>
    <name evidence="7" type="ORF">QR680_004694</name>
</gene>
<evidence type="ECO:0000256" key="3">
    <source>
        <dbReference type="ARBA" id="ARBA00022989"/>
    </source>
</evidence>
<evidence type="ECO:0000313" key="7">
    <source>
        <dbReference type="EMBL" id="KAK0409688.1"/>
    </source>
</evidence>
<evidence type="ECO:0000259" key="6">
    <source>
        <dbReference type="PROSITE" id="PS50262"/>
    </source>
</evidence>
<feature type="domain" description="G-protein coupled receptors family 1 profile" evidence="6">
    <location>
        <begin position="31"/>
        <end position="298"/>
    </location>
</feature>
<feature type="transmembrane region" description="Helical" evidence="5">
    <location>
        <begin position="88"/>
        <end position="113"/>
    </location>
</feature>
<dbReference type="PANTHER" id="PTHR22718:SF25">
    <property type="entry name" value="G-PROTEIN COUPLED RECEPTORS FAMILY 1 PROFILE DOMAIN-CONTAINING PROTEIN"/>
    <property type="match status" value="1"/>
</dbReference>
<comment type="subcellular location">
    <subcellularLocation>
        <location evidence="1">Membrane</location>
    </subcellularLocation>
</comment>
<dbReference type="InterPro" id="IPR019430">
    <property type="entry name" value="7TM_GPCR_serpentine_rcpt_Srx"/>
</dbReference>
<feature type="transmembrane region" description="Helical" evidence="5">
    <location>
        <begin position="12"/>
        <end position="38"/>
    </location>
</feature>
<dbReference type="InterPro" id="IPR017452">
    <property type="entry name" value="GPCR_Rhodpsn_7TM"/>
</dbReference>
<dbReference type="CDD" id="cd00637">
    <property type="entry name" value="7tm_classA_rhodopsin-like"/>
    <property type="match status" value="1"/>
</dbReference>
<reference evidence="7" key="1">
    <citation type="submission" date="2023-06" db="EMBL/GenBank/DDBJ databases">
        <title>Genomic analysis of the entomopathogenic nematode Steinernema hermaphroditum.</title>
        <authorList>
            <person name="Schwarz E.M."/>
            <person name="Heppert J.K."/>
            <person name="Baniya A."/>
            <person name="Schwartz H.T."/>
            <person name="Tan C.-H."/>
            <person name="Antoshechkin I."/>
            <person name="Sternberg P.W."/>
            <person name="Goodrich-Blair H."/>
            <person name="Dillman A.R."/>
        </authorList>
    </citation>
    <scope>NUCLEOTIDE SEQUENCE</scope>
    <source>
        <strain evidence="7">PS9179</strain>
        <tissue evidence="7">Whole animal</tissue>
    </source>
</reference>
<proteinExistence type="predicted"/>
<keyword evidence="8" id="KW-1185">Reference proteome</keyword>
<dbReference type="EMBL" id="JAUCMV010000003">
    <property type="protein sequence ID" value="KAK0409688.1"/>
    <property type="molecule type" value="Genomic_DNA"/>
</dbReference>
<dbReference type="SUPFAM" id="SSF81321">
    <property type="entry name" value="Family A G protein-coupled receptor-like"/>
    <property type="match status" value="1"/>
</dbReference>
<sequence length="334" mass="37703">MSDSSNPPATVAIRIFGGVSYGLLSTGGITLNVLLVTILIQGRSSFKKNAFYTITWHLAMCDLLTHVMEMIVPVPSTFAGSDIYGSTLFLNIPCFIDTVAYNGTLYFSVLMTVNRFTVFILPSVNNIMFHQSRLYITIACTWLYVILLVVGLNVFACNKSFSSTGFFYYHVCPPWDEMPEFGQFIKIVTEIGSTYLPVAMLITYVVIIIYIRLKIRYEWKNGRLFRKNLGFRNHEAALTAREYSLLAQSLLICGFIEIQNIVFVVLPTIRLSGQWHYVLNFAGNWVSLLLSSIHPIVLFTFNSDIKSRLKRLFHTCFRSPTVTINVASSVVAVS</sequence>
<dbReference type="PROSITE" id="PS50262">
    <property type="entry name" value="G_PROTEIN_RECEP_F1_2"/>
    <property type="match status" value="1"/>
</dbReference>
<evidence type="ECO:0000256" key="5">
    <source>
        <dbReference type="SAM" id="Phobius"/>
    </source>
</evidence>
<dbReference type="PANTHER" id="PTHR22718">
    <property type="entry name" value="SERPENTINE RECEPTOR, CLASS X"/>
    <property type="match status" value="1"/>
</dbReference>
<feature type="transmembrane region" description="Helical" evidence="5">
    <location>
        <begin position="281"/>
        <end position="301"/>
    </location>
</feature>
<dbReference type="Pfam" id="PF10328">
    <property type="entry name" value="7TM_GPCR_Srx"/>
    <property type="match status" value="1"/>
</dbReference>
<keyword evidence="2 5" id="KW-0812">Transmembrane</keyword>